<dbReference type="EMBL" id="JBHTLY010000001">
    <property type="protein sequence ID" value="MFD1200350.1"/>
    <property type="molecule type" value="Genomic_DNA"/>
</dbReference>
<evidence type="ECO:0000313" key="12">
    <source>
        <dbReference type="Proteomes" id="UP001597181"/>
    </source>
</evidence>
<keyword evidence="7 9" id="KW-0472">Membrane</keyword>
<dbReference type="Gene3D" id="1.20.1250.20">
    <property type="entry name" value="MFS general substrate transporter like domains"/>
    <property type="match status" value="1"/>
</dbReference>
<feature type="transmembrane region" description="Helical" evidence="9">
    <location>
        <begin position="301"/>
        <end position="326"/>
    </location>
</feature>
<feature type="transmembrane region" description="Helical" evidence="9">
    <location>
        <begin position="116"/>
        <end position="138"/>
    </location>
</feature>
<dbReference type="PANTHER" id="PTHR42718:SF9">
    <property type="entry name" value="MAJOR FACILITATOR SUPERFAMILY MULTIDRUG TRANSPORTER MFSC"/>
    <property type="match status" value="1"/>
</dbReference>
<feature type="transmembrane region" description="Helical" evidence="9">
    <location>
        <begin position="338"/>
        <end position="355"/>
    </location>
</feature>
<comment type="caution">
    <text evidence="11">The sequence shown here is derived from an EMBL/GenBank/DDBJ whole genome shotgun (WGS) entry which is preliminary data.</text>
</comment>
<evidence type="ECO:0000256" key="5">
    <source>
        <dbReference type="ARBA" id="ARBA00022692"/>
    </source>
</evidence>
<dbReference type="InterPro" id="IPR036259">
    <property type="entry name" value="MFS_trans_sf"/>
</dbReference>
<evidence type="ECO:0000256" key="9">
    <source>
        <dbReference type="SAM" id="Phobius"/>
    </source>
</evidence>
<feature type="domain" description="Major facilitator superfamily (MFS) profile" evidence="10">
    <location>
        <begin position="46"/>
        <end position="499"/>
    </location>
</feature>
<dbReference type="Proteomes" id="UP001597181">
    <property type="component" value="Unassembled WGS sequence"/>
</dbReference>
<dbReference type="Pfam" id="PF07690">
    <property type="entry name" value="MFS_1"/>
    <property type="match status" value="1"/>
</dbReference>
<proteinExistence type="inferred from homology"/>
<dbReference type="Gene3D" id="1.20.1720.10">
    <property type="entry name" value="Multidrug resistance protein D"/>
    <property type="match status" value="1"/>
</dbReference>
<dbReference type="NCBIfam" id="TIGR00711">
    <property type="entry name" value="efflux_EmrB"/>
    <property type="match status" value="1"/>
</dbReference>
<evidence type="ECO:0000256" key="1">
    <source>
        <dbReference type="ARBA" id="ARBA00004651"/>
    </source>
</evidence>
<name>A0ABW3TI20_9MICO</name>
<evidence type="ECO:0000256" key="2">
    <source>
        <dbReference type="ARBA" id="ARBA00008537"/>
    </source>
</evidence>
<feature type="transmembrane region" description="Helical" evidence="9">
    <location>
        <begin position="430"/>
        <end position="453"/>
    </location>
</feature>
<feature type="compositionally biased region" description="Polar residues" evidence="8">
    <location>
        <begin position="1"/>
        <end position="19"/>
    </location>
</feature>
<feature type="compositionally biased region" description="Polar residues" evidence="8">
    <location>
        <begin position="26"/>
        <end position="35"/>
    </location>
</feature>
<gene>
    <name evidence="11" type="ORF">ACFQ3U_00380</name>
</gene>
<dbReference type="CDD" id="cd17503">
    <property type="entry name" value="MFS_LmrB_MDR_like"/>
    <property type="match status" value="1"/>
</dbReference>
<feature type="transmembrane region" description="Helical" evidence="9">
    <location>
        <begin position="47"/>
        <end position="69"/>
    </location>
</feature>
<protein>
    <submittedName>
        <fullName evidence="11">MDR family MFS transporter</fullName>
    </submittedName>
</protein>
<dbReference type="PROSITE" id="PS50850">
    <property type="entry name" value="MFS"/>
    <property type="match status" value="1"/>
</dbReference>
<keyword evidence="12" id="KW-1185">Reference proteome</keyword>
<feature type="transmembrane region" description="Helical" evidence="9">
    <location>
        <begin position="367"/>
        <end position="386"/>
    </location>
</feature>
<keyword evidence="5 9" id="KW-0812">Transmembrane</keyword>
<evidence type="ECO:0000259" key="10">
    <source>
        <dbReference type="PROSITE" id="PS50850"/>
    </source>
</evidence>
<evidence type="ECO:0000256" key="3">
    <source>
        <dbReference type="ARBA" id="ARBA00022448"/>
    </source>
</evidence>
<feature type="transmembrane region" description="Helical" evidence="9">
    <location>
        <begin position="262"/>
        <end position="281"/>
    </location>
</feature>
<dbReference type="InterPro" id="IPR004638">
    <property type="entry name" value="EmrB-like"/>
</dbReference>
<evidence type="ECO:0000256" key="7">
    <source>
        <dbReference type="ARBA" id="ARBA00023136"/>
    </source>
</evidence>
<comment type="subcellular location">
    <subcellularLocation>
        <location evidence="1">Cell membrane</location>
        <topology evidence="1">Multi-pass membrane protein</topology>
    </subcellularLocation>
</comment>
<keyword evidence="6 9" id="KW-1133">Transmembrane helix</keyword>
<feature type="transmembrane region" description="Helical" evidence="9">
    <location>
        <begin position="392"/>
        <end position="418"/>
    </location>
</feature>
<dbReference type="PRINTS" id="PR01036">
    <property type="entry name" value="TCRTETB"/>
</dbReference>
<sequence>MTATPTGQVPAQPQEQSSPGARAGAQPSTRPSAQPGSRPGATGTQAIWLLLGAAFVTILNETVMGVALPHLTEDLGISLSAAQWTTTAFMLAMAVVIPTTGYLLQRFTTRQIFTLAMSLFTVGTLLGAVAPTFSLLLFARVVQASGTAMMMPMLMTTIMALIPADSRGRFMGRITIVMAVAPALGPTVSGLILNTFSWRALFWFVLPIAIVMLLIGLVRLPNIGETRKTPLDVLSIPLSAIGFGGLVYGFSTIGSGGRIAEGGIVLAAGVIGLVLFVWRQIVLQRADGALLDLRVFRSRPFALSVSLVTIMMAAMFGTLILLPIYLQNVLGLDPVTTGLTMLPGGLIMGLIAPLVGRLFDRFGPRPLVIPGAMLASAVLWALTQLTEHTSPVLVTLAHVGLSLGLAFMMTPLMTSALGSLKPQLYSHGSATVGAVQQVAGAIGTALFVTVLGMRSASSAAAGASEATASADGIAFAFFLGAILSLFAVVGAWFVRRTPAA</sequence>
<evidence type="ECO:0000256" key="8">
    <source>
        <dbReference type="SAM" id="MobiDB-lite"/>
    </source>
</evidence>
<keyword evidence="4" id="KW-1003">Cell membrane</keyword>
<comment type="similarity">
    <text evidence="2">Belongs to the major facilitator superfamily. EmrB family.</text>
</comment>
<evidence type="ECO:0000313" key="11">
    <source>
        <dbReference type="EMBL" id="MFD1200350.1"/>
    </source>
</evidence>
<dbReference type="SUPFAM" id="SSF103473">
    <property type="entry name" value="MFS general substrate transporter"/>
    <property type="match status" value="1"/>
</dbReference>
<dbReference type="InterPro" id="IPR020846">
    <property type="entry name" value="MFS_dom"/>
</dbReference>
<evidence type="ECO:0000256" key="4">
    <source>
        <dbReference type="ARBA" id="ARBA00022475"/>
    </source>
</evidence>
<evidence type="ECO:0000256" key="6">
    <source>
        <dbReference type="ARBA" id="ARBA00022989"/>
    </source>
</evidence>
<organism evidence="11 12">
    <name type="scientific">Leucobacter albus</name>
    <dbReference type="NCBI Taxonomy" id="272210"/>
    <lineage>
        <taxon>Bacteria</taxon>
        <taxon>Bacillati</taxon>
        <taxon>Actinomycetota</taxon>
        <taxon>Actinomycetes</taxon>
        <taxon>Micrococcales</taxon>
        <taxon>Microbacteriaceae</taxon>
        <taxon>Leucobacter</taxon>
    </lineage>
</organism>
<feature type="transmembrane region" description="Helical" evidence="9">
    <location>
        <begin position="81"/>
        <end position="104"/>
    </location>
</feature>
<reference evidence="12" key="1">
    <citation type="journal article" date="2019" name="Int. J. Syst. Evol. Microbiol.">
        <title>The Global Catalogue of Microorganisms (GCM) 10K type strain sequencing project: providing services to taxonomists for standard genome sequencing and annotation.</title>
        <authorList>
            <consortium name="The Broad Institute Genomics Platform"/>
            <consortium name="The Broad Institute Genome Sequencing Center for Infectious Disease"/>
            <person name="Wu L."/>
            <person name="Ma J."/>
        </authorList>
    </citation>
    <scope>NUCLEOTIDE SEQUENCE [LARGE SCALE GENOMIC DNA]</scope>
    <source>
        <strain evidence="12">CCUG 50213</strain>
    </source>
</reference>
<feature type="transmembrane region" description="Helical" evidence="9">
    <location>
        <begin position="473"/>
        <end position="494"/>
    </location>
</feature>
<feature type="transmembrane region" description="Helical" evidence="9">
    <location>
        <begin position="230"/>
        <end position="250"/>
    </location>
</feature>
<feature type="transmembrane region" description="Helical" evidence="9">
    <location>
        <begin position="144"/>
        <end position="162"/>
    </location>
</feature>
<feature type="transmembrane region" description="Helical" evidence="9">
    <location>
        <begin position="200"/>
        <end position="218"/>
    </location>
</feature>
<feature type="region of interest" description="Disordered" evidence="8">
    <location>
        <begin position="1"/>
        <end position="41"/>
    </location>
</feature>
<accession>A0ABW3TI20</accession>
<dbReference type="RefSeq" id="WP_343958462.1">
    <property type="nucleotide sequence ID" value="NZ_BAAAKZ010000003.1"/>
</dbReference>
<dbReference type="PANTHER" id="PTHR42718">
    <property type="entry name" value="MAJOR FACILITATOR SUPERFAMILY MULTIDRUG TRANSPORTER MFSC"/>
    <property type="match status" value="1"/>
</dbReference>
<dbReference type="InterPro" id="IPR011701">
    <property type="entry name" value="MFS"/>
</dbReference>
<keyword evidence="3" id="KW-0813">Transport</keyword>
<feature type="transmembrane region" description="Helical" evidence="9">
    <location>
        <begin position="174"/>
        <end position="194"/>
    </location>
</feature>